<name>A0ABR9ZND3_9CORY</name>
<dbReference type="RefSeq" id="WP_194557301.1">
    <property type="nucleotide sequence ID" value="NZ_JADKMY010000004.1"/>
</dbReference>
<reference evidence="3 4" key="1">
    <citation type="submission" date="2020-10" db="EMBL/GenBank/DDBJ databases">
        <title>Novel species in genus Corynebacterium.</title>
        <authorList>
            <person name="Zhang G."/>
        </authorList>
    </citation>
    <scope>NUCLEOTIDE SEQUENCE [LARGE SCALE GENOMIC DNA]</scope>
    <source>
        <strain evidence="3 4">DSM 45110</strain>
    </source>
</reference>
<feature type="transmembrane region" description="Helical" evidence="2">
    <location>
        <begin position="58"/>
        <end position="75"/>
    </location>
</feature>
<keyword evidence="2" id="KW-0472">Membrane</keyword>
<dbReference type="Proteomes" id="UP000635902">
    <property type="component" value="Unassembled WGS sequence"/>
</dbReference>
<comment type="caution">
    <text evidence="3">The sequence shown here is derived from an EMBL/GenBank/DDBJ whole genome shotgun (WGS) entry which is preliminary data.</text>
</comment>
<keyword evidence="4" id="KW-1185">Reference proteome</keyword>
<evidence type="ECO:0000256" key="2">
    <source>
        <dbReference type="SAM" id="Phobius"/>
    </source>
</evidence>
<feature type="transmembrane region" description="Helical" evidence="2">
    <location>
        <begin position="36"/>
        <end position="52"/>
    </location>
</feature>
<keyword evidence="2" id="KW-1133">Transmembrane helix</keyword>
<dbReference type="EMBL" id="JADKMY010000004">
    <property type="protein sequence ID" value="MBF4554393.1"/>
    <property type="molecule type" value="Genomic_DNA"/>
</dbReference>
<evidence type="ECO:0000313" key="4">
    <source>
        <dbReference type="Proteomes" id="UP000635902"/>
    </source>
</evidence>
<evidence type="ECO:0000313" key="3">
    <source>
        <dbReference type="EMBL" id="MBF4554393.1"/>
    </source>
</evidence>
<gene>
    <name evidence="3" type="ORF">IRY30_09955</name>
</gene>
<keyword evidence="2" id="KW-0812">Transmembrane</keyword>
<feature type="region of interest" description="Disordered" evidence="1">
    <location>
        <begin position="88"/>
        <end position="111"/>
    </location>
</feature>
<organism evidence="3 4">
    <name type="scientific">Corynebacterium suicordis DSM 45110</name>
    <dbReference type="NCBI Taxonomy" id="1121369"/>
    <lineage>
        <taxon>Bacteria</taxon>
        <taxon>Bacillati</taxon>
        <taxon>Actinomycetota</taxon>
        <taxon>Actinomycetes</taxon>
        <taxon>Mycobacteriales</taxon>
        <taxon>Corynebacteriaceae</taxon>
        <taxon>Corynebacterium</taxon>
    </lineage>
</organism>
<feature type="transmembrane region" description="Helical" evidence="2">
    <location>
        <begin position="6"/>
        <end position="24"/>
    </location>
</feature>
<sequence>MITLLTLSLAFVAILGIAIADLALRNKGTAQESLQRTMVAYCMIVVLGGLIATTQDGILQILGIGITIVAGLIWLRTFRALRALAAAHRDNRDRPTGAVERPDDYWRNRGY</sequence>
<accession>A0ABR9ZND3</accession>
<proteinExistence type="predicted"/>
<protein>
    <submittedName>
        <fullName evidence="3">Uncharacterized protein</fullName>
    </submittedName>
</protein>
<evidence type="ECO:0000256" key="1">
    <source>
        <dbReference type="SAM" id="MobiDB-lite"/>
    </source>
</evidence>